<evidence type="ECO:0000256" key="10">
    <source>
        <dbReference type="ARBA" id="ARBA00031348"/>
    </source>
</evidence>
<reference evidence="14 15" key="1">
    <citation type="submission" date="2020-04" db="EMBL/GenBank/DDBJ databases">
        <authorList>
            <person name="Laetsch R D."/>
            <person name="Stevens L."/>
            <person name="Kumar S."/>
            <person name="Blaxter L. M."/>
        </authorList>
    </citation>
    <scope>NUCLEOTIDE SEQUENCE [LARGE SCALE GENOMIC DNA]</scope>
</reference>
<evidence type="ECO:0000256" key="2">
    <source>
        <dbReference type="ARBA" id="ARBA00004395"/>
    </source>
</evidence>
<dbReference type="Pfam" id="PF20653">
    <property type="entry name" value="COG6_C"/>
    <property type="match status" value="1"/>
</dbReference>
<feature type="domain" description="Conserved Oligomeric Golgi complex subunit 6 C-terminal" evidence="13">
    <location>
        <begin position="184"/>
        <end position="608"/>
    </location>
</feature>
<evidence type="ECO:0000256" key="7">
    <source>
        <dbReference type="ARBA" id="ARBA00022927"/>
    </source>
</evidence>
<dbReference type="GO" id="GO:0015031">
    <property type="term" value="P:protein transport"/>
    <property type="evidence" value="ECO:0007669"/>
    <property type="project" value="UniProtKB-KW"/>
</dbReference>
<evidence type="ECO:0000256" key="9">
    <source>
        <dbReference type="ARBA" id="ARBA00023136"/>
    </source>
</evidence>
<keyword evidence="8 11" id="KW-0333">Golgi apparatus</keyword>
<dbReference type="InterPro" id="IPR048368">
    <property type="entry name" value="COG6_N"/>
</dbReference>
<organism evidence="14 15">
    <name type="scientific">Caenorhabditis bovis</name>
    <dbReference type="NCBI Taxonomy" id="2654633"/>
    <lineage>
        <taxon>Eukaryota</taxon>
        <taxon>Metazoa</taxon>
        <taxon>Ecdysozoa</taxon>
        <taxon>Nematoda</taxon>
        <taxon>Chromadorea</taxon>
        <taxon>Rhabditida</taxon>
        <taxon>Rhabditina</taxon>
        <taxon>Rhabditomorpha</taxon>
        <taxon>Rhabditoidea</taxon>
        <taxon>Rhabditidae</taxon>
        <taxon>Peloderinae</taxon>
        <taxon>Caenorhabditis</taxon>
    </lineage>
</organism>
<evidence type="ECO:0000256" key="11">
    <source>
        <dbReference type="RuleBase" id="RU365075"/>
    </source>
</evidence>
<evidence type="ECO:0000256" key="6">
    <source>
        <dbReference type="ARBA" id="ARBA00022448"/>
    </source>
</evidence>
<evidence type="ECO:0000256" key="5">
    <source>
        <dbReference type="ARBA" id="ARBA00020973"/>
    </source>
</evidence>
<keyword evidence="7 11" id="KW-0653">Protein transport</keyword>
<proteinExistence type="inferred from homology"/>
<dbReference type="OrthoDB" id="272987at2759"/>
<dbReference type="GO" id="GO:0017119">
    <property type="term" value="C:Golgi transport complex"/>
    <property type="evidence" value="ECO:0007669"/>
    <property type="project" value="UniProtKB-UniRule"/>
</dbReference>
<protein>
    <recommendedName>
        <fullName evidence="5 11">Conserved oligomeric Golgi complex subunit 6</fullName>
        <shortName evidence="11">COG complex subunit 6</shortName>
    </recommendedName>
    <alternativeName>
        <fullName evidence="10 11">Component of oligomeric Golgi complex 6</fullName>
    </alternativeName>
</protein>
<keyword evidence="15" id="KW-1185">Reference proteome</keyword>
<comment type="similarity">
    <text evidence="3 11">Belongs to the COG6 family.</text>
</comment>
<sequence>MMETNTKANILQKKIVIAVSKDVSNETLEIANYVAPFAKNLELNNRTEQKICRKLEKRDIDLNNEYLVAFEKINQLVQRFDDIAHGMNKICLRLYENIEKTKMKNWDLVQKSVDLYQKHQRIESKYLAINDFLENFSMDTQDLKELENCEQNGFLNDAFFTALEKAKRIHGECRTLVQEEGHVAAFEIMENMQLLIENAYLTICENLKRVFRQISADSIQKKSLIIKAFQELQSNPIMVKVSLEQYADCRAHDLLGQFVNSHRKSLDSGTTTIGYVGDLITSIHNICANENELLKSLLSSCDPELFEKYGQSAINEATKVLATPFKVRVESALGSETDPIVICSVANMLYFYKSIFENLLQKKNHISEMLDELSKTGKEISIAGINYYIDVLTAKMCHPPSPDLIPSREINQCLGFLKQLISCLFDLNANNSGLFDVKNIFALVLDPLLREVQVNSSMIKENLDAAIFTINCLTTIRNSIREHPEIADRLEMIDAMIESNSDVLVSMKASQILSSSGLFEIYKKMQDFDNSGKMPEFSGLQPFTVSAAIVEFTHFLNSDASAHDFDLCEKILAENEREAIRNRTATEFLKIYEFIINNLENEKNGYKGIHYLPLDGVKQLL</sequence>
<dbReference type="AlphaFoldDB" id="A0A8S1EAX4"/>
<dbReference type="PANTHER" id="PTHR21506:SF0">
    <property type="entry name" value="CONSERVED OLIGOMERIC GOLGI COMPLEX SUBUNIT 6"/>
    <property type="match status" value="1"/>
</dbReference>
<evidence type="ECO:0000313" key="15">
    <source>
        <dbReference type="Proteomes" id="UP000494206"/>
    </source>
</evidence>
<dbReference type="SMART" id="SM01087">
    <property type="entry name" value="COG6"/>
    <property type="match status" value="1"/>
</dbReference>
<dbReference type="GO" id="GO:0006891">
    <property type="term" value="P:intra-Golgi vesicle-mediated transport"/>
    <property type="evidence" value="ECO:0007669"/>
    <property type="project" value="UniProtKB-UniRule"/>
</dbReference>
<dbReference type="EMBL" id="CADEPM010000001">
    <property type="protein sequence ID" value="CAB3397613.1"/>
    <property type="molecule type" value="Genomic_DNA"/>
</dbReference>
<evidence type="ECO:0000256" key="3">
    <source>
        <dbReference type="ARBA" id="ARBA00011023"/>
    </source>
</evidence>
<comment type="caution">
    <text evidence="14">The sequence shown here is derived from an EMBL/GenBank/DDBJ whole genome shotgun (WGS) entry which is preliminary data.</text>
</comment>
<gene>
    <name evidence="14" type="ORF">CBOVIS_LOCUS1000</name>
</gene>
<comment type="subcellular location">
    <subcellularLocation>
        <location evidence="2 11">Golgi apparatus membrane</location>
        <topology evidence="2 11">Peripheral membrane protein</topology>
    </subcellularLocation>
</comment>
<dbReference type="PANTHER" id="PTHR21506">
    <property type="entry name" value="COMPONENT OF OLIGOMERIC GOLGI COMPLEX 6"/>
    <property type="match status" value="1"/>
</dbReference>
<dbReference type="Pfam" id="PF06419">
    <property type="entry name" value="COG6_N"/>
    <property type="match status" value="1"/>
</dbReference>
<evidence type="ECO:0000259" key="12">
    <source>
        <dbReference type="Pfam" id="PF06419"/>
    </source>
</evidence>
<keyword evidence="6 11" id="KW-0813">Transport</keyword>
<dbReference type="InterPro" id="IPR048369">
    <property type="entry name" value="COG6_C"/>
</dbReference>
<evidence type="ECO:0000313" key="14">
    <source>
        <dbReference type="EMBL" id="CAB3397613.1"/>
    </source>
</evidence>
<dbReference type="Proteomes" id="UP000494206">
    <property type="component" value="Unassembled WGS sequence"/>
</dbReference>
<keyword evidence="9 11" id="KW-0472">Membrane</keyword>
<dbReference type="GO" id="GO:0000139">
    <property type="term" value="C:Golgi membrane"/>
    <property type="evidence" value="ECO:0007669"/>
    <property type="project" value="UniProtKB-SubCell"/>
</dbReference>
<evidence type="ECO:0000256" key="8">
    <source>
        <dbReference type="ARBA" id="ARBA00023034"/>
    </source>
</evidence>
<comment type="subunit">
    <text evidence="4">Component of the conserved oligomeric Golgi complex which is composed of eight different subunits and is required for normal Golgi morphology and localization.</text>
</comment>
<evidence type="ECO:0000256" key="1">
    <source>
        <dbReference type="ARBA" id="ARBA00003627"/>
    </source>
</evidence>
<name>A0A8S1EAX4_9PELO</name>
<accession>A0A8S1EAX4</accession>
<feature type="domain" description="Conserved oligomeric complex COG6 N-terminal" evidence="12">
    <location>
        <begin position="46"/>
        <end position="148"/>
    </location>
</feature>
<dbReference type="InterPro" id="IPR010490">
    <property type="entry name" value="COG6"/>
</dbReference>
<comment type="function">
    <text evidence="1 11">Required for normal Golgi function.</text>
</comment>
<evidence type="ECO:0000259" key="13">
    <source>
        <dbReference type="Pfam" id="PF20653"/>
    </source>
</evidence>
<evidence type="ECO:0000256" key="4">
    <source>
        <dbReference type="ARBA" id="ARBA00011166"/>
    </source>
</evidence>